<dbReference type="RefSeq" id="WP_152540594.1">
    <property type="nucleotide sequence ID" value="NZ_JACIFU010000002.1"/>
</dbReference>
<keyword evidence="2" id="KW-1185">Reference proteome</keyword>
<evidence type="ECO:0000313" key="1">
    <source>
        <dbReference type="EMBL" id="MBB4174208.1"/>
    </source>
</evidence>
<dbReference type="EMBL" id="JACIFU010000002">
    <property type="protein sequence ID" value="MBB4174208.1"/>
    <property type="molecule type" value="Genomic_DNA"/>
</dbReference>
<dbReference type="Proteomes" id="UP000565745">
    <property type="component" value="Unassembled WGS sequence"/>
</dbReference>
<dbReference type="OrthoDB" id="7875261at2"/>
<dbReference type="AlphaFoldDB" id="A0A7W6M837"/>
<reference evidence="1 2" key="1">
    <citation type="submission" date="2020-08" db="EMBL/GenBank/DDBJ databases">
        <title>Genomic Encyclopedia of Type Strains, Phase IV (KMG-IV): sequencing the most valuable type-strain genomes for metagenomic binning, comparative biology and taxonomic classification.</title>
        <authorList>
            <person name="Goeker M."/>
        </authorList>
    </citation>
    <scope>NUCLEOTIDE SEQUENCE [LARGE SCALE GENOMIC DNA]</scope>
    <source>
        <strain evidence="1 2">DSM 101015</strain>
    </source>
</reference>
<evidence type="ECO:0000313" key="2">
    <source>
        <dbReference type="Proteomes" id="UP000565745"/>
    </source>
</evidence>
<sequence>MEQIAMMVQAQRHRNARAPRSFGMLLMVVACVAAHSAFPAAGHAQTQAQSKEIRGRIKEAAGKVFSCSNVRKELAKIASDYPAYHFAFAGRKAPTITGIRGCGYAWHTNENTAHIKALENCRKWESKLGTGNGKYTCRLMR</sequence>
<name>A0A7W6M837_9RHOB</name>
<accession>A0A7W6M837</accession>
<comment type="caution">
    <text evidence="1">The sequence shown here is derived from an EMBL/GenBank/DDBJ whole genome shotgun (WGS) entry which is preliminary data.</text>
</comment>
<proteinExistence type="predicted"/>
<gene>
    <name evidence="1" type="ORF">GGR93_001981</name>
</gene>
<organism evidence="1 2">
    <name type="scientific">Sulfitobacter noctilucicola</name>
    <dbReference type="NCBI Taxonomy" id="1342301"/>
    <lineage>
        <taxon>Bacteria</taxon>
        <taxon>Pseudomonadati</taxon>
        <taxon>Pseudomonadota</taxon>
        <taxon>Alphaproteobacteria</taxon>
        <taxon>Rhodobacterales</taxon>
        <taxon>Roseobacteraceae</taxon>
        <taxon>Sulfitobacter</taxon>
    </lineage>
</organism>
<protein>
    <submittedName>
        <fullName evidence="1">Uncharacterized protein</fullName>
    </submittedName>
</protein>